<keyword evidence="2" id="KW-1185">Reference proteome</keyword>
<reference evidence="2" key="1">
    <citation type="journal article" date="2019" name="Int. J. Syst. Evol. Microbiol.">
        <title>The Global Catalogue of Microorganisms (GCM) 10K type strain sequencing project: providing services to taxonomists for standard genome sequencing and annotation.</title>
        <authorList>
            <consortium name="The Broad Institute Genomics Platform"/>
            <consortium name="The Broad Institute Genome Sequencing Center for Infectious Disease"/>
            <person name="Wu L."/>
            <person name="Ma J."/>
        </authorList>
    </citation>
    <scope>NUCLEOTIDE SEQUENCE [LARGE SCALE GENOMIC DNA]</scope>
    <source>
        <strain evidence="2">JCM 17919</strain>
    </source>
</reference>
<sequence length="269" mass="31076">MQRYIVQLLEDLAEARLRVAADLEAQPREHLWISEEDEAAQAPGRDLEAWTGIGREALPPQELLDDAQVLLLLNALVALLDAANCLFVMQFSVPPRVQYEAIRLNFRQRVKLQVYHMGFFDHCGPDTEHQRCALGAWCHCAYFEELFAGFVHEDLTPEEERRRRLAVEIEYLKRKHGDRWMRYYPYHLDPDHDDAYGNPSTTGGRTTITTRMTGGGADRYGLRLTPLRLPILLTASRWMTIRYFTGRCKFPRAIVGTSPGVRRVFKTDR</sequence>
<dbReference type="EMBL" id="BAABGY010000016">
    <property type="protein sequence ID" value="GAA4343065.1"/>
    <property type="molecule type" value="Genomic_DNA"/>
</dbReference>
<proteinExistence type="predicted"/>
<dbReference type="Proteomes" id="UP001501725">
    <property type="component" value="Unassembled WGS sequence"/>
</dbReference>
<evidence type="ECO:0000313" key="2">
    <source>
        <dbReference type="Proteomes" id="UP001501725"/>
    </source>
</evidence>
<gene>
    <name evidence="1" type="ORF">GCM10023184_43050</name>
</gene>
<comment type="caution">
    <text evidence="1">The sequence shown here is derived from an EMBL/GenBank/DDBJ whole genome shotgun (WGS) entry which is preliminary data.</text>
</comment>
<protein>
    <submittedName>
        <fullName evidence="1">Uncharacterized protein</fullName>
    </submittedName>
</protein>
<dbReference type="RefSeq" id="WP_345258029.1">
    <property type="nucleotide sequence ID" value="NZ_BAABGY010000016.1"/>
</dbReference>
<accession>A0ABP8HR67</accession>
<name>A0ABP8HR67_9BACT</name>
<organism evidence="1 2">
    <name type="scientific">Flaviaesturariibacter amylovorans</name>
    <dbReference type="NCBI Taxonomy" id="1084520"/>
    <lineage>
        <taxon>Bacteria</taxon>
        <taxon>Pseudomonadati</taxon>
        <taxon>Bacteroidota</taxon>
        <taxon>Chitinophagia</taxon>
        <taxon>Chitinophagales</taxon>
        <taxon>Chitinophagaceae</taxon>
        <taxon>Flaviaestuariibacter</taxon>
    </lineage>
</organism>
<evidence type="ECO:0000313" key="1">
    <source>
        <dbReference type="EMBL" id="GAA4343065.1"/>
    </source>
</evidence>